<evidence type="ECO:0000313" key="1">
    <source>
        <dbReference type="EMBL" id="MBX69634.1"/>
    </source>
</evidence>
<proteinExistence type="predicted"/>
<dbReference type="EMBL" id="GGEC01089150">
    <property type="protein sequence ID" value="MBX69634.1"/>
    <property type="molecule type" value="Transcribed_RNA"/>
</dbReference>
<dbReference type="AlphaFoldDB" id="A0A2P2QRZ2"/>
<accession>A0A2P2QRZ2</accession>
<protein>
    <submittedName>
        <fullName evidence="1">Uncharacterized protein</fullName>
    </submittedName>
</protein>
<name>A0A2P2QRZ2_RHIMU</name>
<organism evidence="1">
    <name type="scientific">Rhizophora mucronata</name>
    <name type="common">Asiatic mangrove</name>
    <dbReference type="NCBI Taxonomy" id="61149"/>
    <lineage>
        <taxon>Eukaryota</taxon>
        <taxon>Viridiplantae</taxon>
        <taxon>Streptophyta</taxon>
        <taxon>Embryophyta</taxon>
        <taxon>Tracheophyta</taxon>
        <taxon>Spermatophyta</taxon>
        <taxon>Magnoliopsida</taxon>
        <taxon>eudicotyledons</taxon>
        <taxon>Gunneridae</taxon>
        <taxon>Pentapetalae</taxon>
        <taxon>rosids</taxon>
        <taxon>fabids</taxon>
        <taxon>Malpighiales</taxon>
        <taxon>Rhizophoraceae</taxon>
        <taxon>Rhizophora</taxon>
    </lineage>
</organism>
<sequence>MNNLYFVENQNIQNLIYKFKTWMYLSSIYSKFNKLVIRLNQPKSSLICLFAISHHLWRLHACSGCQFTATLFY</sequence>
<reference evidence="1" key="1">
    <citation type="submission" date="2018-02" db="EMBL/GenBank/DDBJ databases">
        <title>Rhizophora mucronata_Transcriptome.</title>
        <authorList>
            <person name="Meera S.P."/>
            <person name="Sreeshan A."/>
            <person name="Augustine A."/>
        </authorList>
    </citation>
    <scope>NUCLEOTIDE SEQUENCE</scope>
    <source>
        <tissue evidence="1">Leaf</tissue>
    </source>
</reference>